<evidence type="ECO:0000313" key="3">
    <source>
        <dbReference type="Proteomes" id="UP000225972"/>
    </source>
</evidence>
<gene>
    <name evidence="2" type="ORF">TRP8649_03354</name>
</gene>
<keyword evidence="3" id="KW-1185">Reference proteome</keyword>
<dbReference type="InterPro" id="IPR029021">
    <property type="entry name" value="Prot-tyrosine_phosphatase-like"/>
</dbReference>
<evidence type="ECO:0000313" key="2">
    <source>
        <dbReference type="EMBL" id="SMX29221.1"/>
    </source>
</evidence>
<feature type="domain" description="Tyrosine specific protein phosphatases" evidence="1">
    <location>
        <begin position="125"/>
        <end position="171"/>
    </location>
</feature>
<organism evidence="2 3">
    <name type="scientific">Pelagimonas phthalicica</name>
    <dbReference type="NCBI Taxonomy" id="1037362"/>
    <lineage>
        <taxon>Bacteria</taxon>
        <taxon>Pseudomonadati</taxon>
        <taxon>Pseudomonadota</taxon>
        <taxon>Alphaproteobacteria</taxon>
        <taxon>Rhodobacterales</taxon>
        <taxon>Roseobacteraceae</taxon>
        <taxon>Pelagimonas</taxon>
    </lineage>
</organism>
<protein>
    <submittedName>
        <fullName evidence="2">Dual specificity phosphatase, catalytic domain</fullName>
    </submittedName>
</protein>
<dbReference type="InterPro" id="IPR000387">
    <property type="entry name" value="Tyr_Pase_dom"/>
</dbReference>
<evidence type="ECO:0000259" key="1">
    <source>
        <dbReference type="PROSITE" id="PS50056"/>
    </source>
</evidence>
<dbReference type="PROSITE" id="PS50056">
    <property type="entry name" value="TYR_PHOSPHATASE_2"/>
    <property type="match status" value="1"/>
</dbReference>
<accession>A0A238JEW1</accession>
<dbReference type="RefSeq" id="WP_235871958.1">
    <property type="nucleotide sequence ID" value="NZ_SOAP01000002.1"/>
</dbReference>
<sequence length="206" mass="22699">MHNLALKSPVFDRPAMSLIAKGIGPHSADLYIGGMEAARDIKMLRERGVGIVVNCAVNLDINLVEQEILPEGGGKASAGYGPLRYYKFGMIDGYGNPAAMMLSGYLLLRGAIHQNMPKRETYPFSDGGNILVNCRAGRSRSTALVSLFLHLECPDQFPRLEDAVAHVRTRRELRPEEWFEAPKPMLIEAAQKAVPWARALAERDAP</sequence>
<dbReference type="Proteomes" id="UP000225972">
    <property type="component" value="Unassembled WGS sequence"/>
</dbReference>
<dbReference type="EMBL" id="FXXP01000002">
    <property type="protein sequence ID" value="SMX29221.1"/>
    <property type="molecule type" value="Genomic_DNA"/>
</dbReference>
<dbReference type="AlphaFoldDB" id="A0A238JEW1"/>
<name>A0A238JEW1_9RHOB</name>
<dbReference type="Gene3D" id="3.90.190.10">
    <property type="entry name" value="Protein tyrosine phosphatase superfamily"/>
    <property type="match status" value="1"/>
</dbReference>
<reference evidence="3" key="1">
    <citation type="submission" date="2017-05" db="EMBL/GenBank/DDBJ databases">
        <authorList>
            <person name="Rodrigo-Torres L."/>
            <person name="Arahal R. D."/>
            <person name="Lucena T."/>
        </authorList>
    </citation>
    <scope>NUCLEOTIDE SEQUENCE [LARGE SCALE GENOMIC DNA]</scope>
    <source>
        <strain evidence="3">CECT 8649</strain>
    </source>
</reference>
<dbReference type="CDD" id="cd14498">
    <property type="entry name" value="DSP"/>
    <property type="match status" value="1"/>
</dbReference>
<dbReference type="SUPFAM" id="SSF52799">
    <property type="entry name" value="(Phosphotyrosine protein) phosphatases II"/>
    <property type="match status" value="1"/>
</dbReference>
<proteinExistence type="predicted"/>